<dbReference type="EMBL" id="CAIF01000071">
    <property type="protein sequence ID" value="CCH43226.1"/>
    <property type="molecule type" value="Genomic_DNA"/>
</dbReference>
<proteinExistence type="predicted"/>
<evidence type="ECO:0000313" key="2">
    <source>
        <dbReference type="Proteomes" id="UP000009328"/>
    </source>
</evidence>
<dbReference type="HOGENOM" id="CLU_1497363_0_0_1"/>
<name>K0KJV9_WICCF</name>
<accession>K0KJV9</accession>
<dbReference type="Proteomes" id="UP000009328">
    <property type="component" value="Unassembled WGS sequence"/>
</dbReference>
<comment type="caution">
    <text evidence="1">The sequence shown here is derived from an EMBL/GenBank/DDBJ whole genome shotgun (WGS) entry which is preliminary data.</text>
</comment>
<organism evidence="1 2">
    <name type="scientific">Wickerhamomyces ciferrii (strain ATCC 14091 / BCRC 22168 / CBS 111 / JCM 3599 / NBRC 0793 / NRRL Y-1031 F-60-10)</name>
    <name type="common">Yeast</name>
    <name type="synonym">Pichia ciferrii</name>
    <dbReference type="NCBI Taxonomy" id="1206466"/>
    <lineage>
        <taxon>Eukaryota</taxon>
        <taxon>Fungi</taxon>
        <taxon>Dikarya</taxon>
        <taxon>Ascomycota</taxon>
        <taxon>Saccharomycotina</taxon>
        <taxon>Saccharomycetes</taxon>
        <taxon>Phaffomycetales</taxon>
        <taxon>Wickerhamomycetaceae</taxon>
        <taxon>Wickerhamomyces</taxon>
    </lineage>
</organism>
<dbReference type="InParanoid" id="K0KJV9"/>
<evidence type="ECO:0000313" key="1">
    <source>
        <dbReference type="EMBL" id="CCH43226.1"/>
    </source>
</evidence>
<reference evidence="1 2" key="1">
    <citation type="journal article" date="2012" name="Eukaryot. Cell">
        <title>Draft genome sequence of Wickerhamomyces ciferrii NRRL Y-1031 F-60-10.</title>
        <authorList>
            <person name="Schneider J."/>
            <person name="Andrea H."/>
            <person name="Blom J."/>
            <person name="Jaenicke S."/>
            <person name="Ruckert C."/>
            <person name="Schorsch C."/>
            <person name="Szczepanowski R."/>
            <person name="Farwick M."/>
            <person name="Goesmann A."/>
            <person name="Puhler A."/>
            <person name="Schaffer S."/>
            <person name="Tauch A."/>
            <person name="Kohler T."/>
            <person name="Brinkrolf K."/>
        </authorList>
    </citation>
    <scope>NUCLEOTIDE SEQUENCE [LARGE SCALE GENOMIC DNA]</scope>
    <source>
        <strain evidence="2">ATCC 14091 / BCRC 22168 / CBS 111 / JCM 3599 / NBRC 0793 / NRRL Y-1031 F-60-10</strain>
    </source>
</reference>
<sequence>MTNEVKFDIKVSGGSLVKLFYGASAYHTHGAYVFFEEVEAPTSLFKQLLSMSNLENEKNLTRIEVPKKKVDNNHRNFSNEEVVAYTIYSNEEDLNGNKSFVQISYNYSKNDWSIEDYKLLNESGDTEGFEDVKAYDNREKYVSKKFRPVVVVFSSKASYITAQNGSKICGKEQSTNIFRPES</sequence>
<protein>
    <submittedName>
        <fullName evidence="1">Uncharacterized protein</fullName>
    </submittedName>
</protein>
<gene>
    <name evidence="1" type="ORF">BN7_2773</name>
</gene>
<keyword evidence="2" id="KW-1185">Reference proteome</keyword>
<dbReference type="AlphaFoldDB" id="K0KJV9"/>